<dbReference type="Proteomes" id="UP000280444">
    <property type="component" value="Unassembled WGS sequence"/>
</dbReference>
<evidence type="ECO:0000313" key="4">
    <source>
        <dbReference type="Proteomes" id="UP000280444"/>
    </source>
</evidence>
<protein>
    <submittedName>
        <fullName evidence="3">DNA-binding response regulator</fullName>
    </submittedName>
</protein>
<dbReference type="InterPro" id="IPR001789">
    <property type="entry name" value="Sig_transdc_resp-reg_receiver"/>
</dbReference>
<name>A0A3P1SHC1_9ACTO</name>
<accession>A0A3P1SHC1</accession>
<dbReference type="AlphaFoldDB" id="A0A3P1SHC1"/>
<dbReference type="SUPFAM" id="SSF52172">
    <property type="entry name" value="CheY-like"/>
    <property type="match status" value="1"/>
</dbReference>
<proteinExistence type="predicted"/>
<feature type="modified residue" description="4-aspartylphosphate" evidence="1">
    <location>
        <position position="62"/>
    </location>
</feature>
<feature type="domain" description="Response regulatory" evidence="2">
    <location>
        <begin position="7"/>
        <end position="126"/>
    </location>
</feature>
<organism evidence="3 4">
    <name type="scientific">Schaalia canis</name>
    <dbReference type="NCBI Taxonomy" id="100469"/>
    <lineage>
        <taxon>Bacteria</taxon>
        <taxon>Bacillati</taxon>
        <taxon>Actinomycetota</taxon>
        <taxon>Actinomycetes</taxon>
        <taxon>Actinomycetales</taxon>
        <taxon>Actinomycetaceae</taxon>
        <taxon>Schaalia</taxon>
    </lineage>
</organism>
<dbReference type="OrthoDB" id="3395459at2"/>
<dbReference type="GO" id="GO:0003677">
    <property type="term" value="F:DNA binding"/>
    <property type="evidence" value="ECO:0007669"/>
    <property type="project" value="UniProtKB-KW"/>
</dbReference>
<keyword evidence="1" id="KW-0597">Phosphoprotein</keyword>
<dbReference type="InterPro" id="IPR011006">
    <property type="entry name" value="CheY-like_superfamily"/>
</dbReference>
<keyword evidence="3" id="KW-0238">DNA-binding</keyword>
<comment type="caution">
    <text evidence="3">The sequence shown here is derived from an EMBL/GenBank/DDBJ whole genome shotgun (WGS) entry which is preliminary data.</text>
</comment>
<sequence>MSDAQVNVLLFSDDSETRKAIKDAVGVRASKDAPTIVWHEAATAYGVHDLVDSVEFAALVLDAESPKEGGLSIARELATTHEELPPLVVLTARPQDEWLATWAGAAVTIPAPFDPITVQESIAHVLTA</sequence>
<evidence type="ECO:0000259" key="2">
    <source>
        <dbReference type="PROSITE" id="PS50110"/>
    </source>
</evidence>
<keyword evidence="4" id="KW-1185">Reference proteome</keyword>
<dbReference type="RefSeq" id="WP_124867786.1">
    <property type="nucleotide sequence ID" value="NZ_RQZF01000001.1"/>
</dbReference>
<dbReference type="EMBL" id="RQZF01000001">
    <property type="protein sequence ID" value="RRC96319.1"/>
    <property type="molecule type" value="Genomic_DNA"/>
</dbReference>
<evidence type="ECO:0000313" key="3">
    <source>
        <dbReference type="EMBL" id="RRC96319.1"/>
    </source>
</evidence>
<reference evidence="3 4" key="1">
    <citation type="submission" date="2018-11" db="EMBL/GenBank/DDBJ databases">
        <title>Genomes From Bacteria Associated with the Canine Oral Cavity: a Test Case for Automated Genome-Based Taxonomic Assignment.</title>
        <authorList>
            <person name="Coil D.A."/>
            <person name="Jospin G."/>
            <person name="Darling A.E."/>
            <person name="Wallis C."/>
            <person name="Davis I.J."/>
            <person name="Harris S."/>
            <person name="Eisen J.A."/>
            <person name="Holcombe L.J."/>
            <person name="O'Flynn C."/>
        </authorList>
    </citation>
    <scope>NUCLEOTIDE SEQUENCE [LARGE SCALE GENOMIC DNA]</scope>
    <source>
        <strain evidence="3 4">OH770</strain>
    </source>
</reference>
<gene>
    <name evidence="3" type="ORF">EII11_01315</name>
</gene>
<dbReference type="GO" id="GO:0000160">
    <property type="term" value="P:phosphorelay signal transduction system"/>
    <property type="evidence" value="ECO:0007669"/>
    <property type="project" value="InterPro"/>
</dbReference>
<dbReference type="Gene3D" id="3.40.50.2300">
    <property type="match status" value="1"/>
</dbReference>
<evidence type="ECO:0000256" key="1">
    <source>
        <dbReference type="PROSITE-ProRule" id="PRU00169"/>
    </source>
</evidence>
<dbReference type="PROSITE" id="PS50110">
    <property type="entry name" value="RESPONSE_REGULATORY"/>
    <property type="match status" value="1"/>
</dbReference>